<evidence type="ECO:0000256" key="1">
    <source>
        <dbReference type="ARBA" id="ARBA00022723"/>
    </source>
</evidence>
<accession>A0A9W7ADW2</accession>
<evidence type="ECO:0000256" key="2">
    <source>
        <dbReference type="ARBA" id="ARBA00022771"/>
    </source>
</evidence>
<protein>
    <recommendedName>
        <fullName evidence="6">RanBP2-type domain-containing protein</fullName>
    </recommendedName>
</protein>
<sequence>MVRSFARRSPQSTKFPGKSAQGKEESVTKFFIKTLEESTVWPIIRVGVSADNFFPLGAGLGIFLSKENEAGVTKPTDFKTTKVAKVVEKSTLFATVPPKSLAGICWNCKACTYENEADAKVCEICKTSRSVEDDEEYAKRLQKQFNDEEAEGVAIGVGVGVGEKRKAKKAKTVKDFFGS</sequence>
<keyword evidence="1" id="KW-0479">Metal-binding</keyword>
<comment type="caution">
    <text evidence="7">The sequence shown here is derived from an EMBL/GenBank/DDBJ whole genome shotgun (WGS) entry which is preliminary data.</text>
</comment>
<dbReference type="PROSITE" id="PS50199">
    <property type="entry name" value="ZF_RANBP2_2"/>
    <property type="match status" value="1"/>
</dbReference>
<dbReference type="GO" id="GO:0008270">
    <property type="term" value="F:zinc ion binding"/>
    <property type="evidence" value="ECO:0007669"/>
    <property type="project" value="UniProtKB-KW"/>
</dbReference>
<dbReference type="InterPro" id="IPR001876">
    <property type="entry name" value="Znf_RanBP2"/>
</dbReference>
<gene>
    <name evidence="7" type="ORF">TL16_g05528</name>
</gene>
<evidence type="ECO:0000313" key="8">
    <source>
        <dbReference type="Proteomes" id="UP001162640"/>
    </source>
</evidence>
<reference evidence="8" key="1">
    <citation type="journal article" date="2023" name="Commun. Biol.">
        <title>Genome analysis of Parmales, the sister group of diatoms, reveals the evolutionary specialization of diatoms from phago-mixotrophs to photoautotrophs.</title>
        <authorList>
            <person name="Ban H."/>
            <person name="Sato S."/>
            <person name="Yoshikawa S."/>
            <person name="Yamada K."/>
            <person name="Nakamura Y."/>
            <person name="Ichinomiya M."/>
            <person name="Sato N."/>
            <person name="Blanc-Mathieu R."/>
            <person name="Endo H."/>
            <person name="Kuwata A."/>
            <person name="Ogata H."/>
        </authorList>
    </citation>
    <scope>NUCLEOTIDE SEQUENCE [LARGE SCALE GENOMIC DNA]</scope>
</reference>
<proteinExistence type="predicted"/>
<name>A0A9W7ADW2_9STRA</name>
<evidence type="ECO:0000256" key="4">
    <source>
        <dbReference type="PROSITE-ProRule" id="PRU00322"/>
    </source>
</evidence>
<dbReference type="SMART" id="SM00547">
    <property type="entry name" value="ZnF_RBZ"/>
    <property type="match status" value="1"/>
</dbReference>
<dbReference type="Pfam" id="PF00641">
    <property type="entry name" value="Zn_ribbon_RanBP"/>
    <property type="match status" value="1"/>
</dbReference>
<dbReference type="AlphaFoldDB" id="A0A9W7ADW2"/>
<dbReference type="SUPFAM" id="SSF90209">
    <property type="entry name" value="Ran binding protein zinc finger-like"/>
    <property type="match status" value="1"/>
</dbReference>
<evidence type="ECO:0000256" key="3">
    <source>
        <dbReference type="ARBA" id="ARBA00022833"/>
    </source>
</evidence>
<feature type="domain" description="RanBP2-type" evidence="6">
    <location>
        <begin position="101"/>
        <end position="131"/>
    </location>
</feature>
<dbReference type="EMBL" id="BLQM01000161">
    <property type="protein sequence ID" value="GMH70926.1"/>
    <property type="molecule type" value="Genomic_DNA"/>
</dbReference>
<dbReference type="Proteomes" id="UP001162640">
    <property type="component" value="Unassembled WGS sequence"/>
</dbReference>
<feature type="region of interest" description="Disordered" evidence="5">
    <location>
        <begin position="1"/>
        <end position="21"/>
    </location>
</feature>
<dbReference type="PROSITE" id="PS01358">
    <property type="entry name" value="ZF_RANBP2_1"/>
    <property type="match status" value="1"/>
</dbReference>
<keyword evidence="3" id="KW-0862">Zinc</keyword>
<dbReference type="InterPro" id="IPR036443">
    <property type="entry name" value="Znf_RanBP2_sf"/>
</dbReference>
<evidence type="ECO:0000256" key="5">
    <source>
        <dbReference type="SAM" id="MobiDB-lite"/>
    </source>
</evidence>
<dbReference type="Gene3D" id="2.30.30.380">
    <property type="entry name" value="Zn-finger domain of Sec23/24"/>
    <property type="match status" value="1"/>
</dbReference>
<organism evidence="7 8">
    <name type="scientific">Triparma laevis f. inornata</name>
    <dbReference type="NCBI Taxonomy" id="1714386"/>
    <lineage>
        <taxon>Eukaryota</taxon>
        <taxon>Sar</taxon>
        <taxon>Stramenopiles</taxon>
        <taxon>Ochrophyta</taxon>
        <taxon>Bolidophyceae</taxon>
        <taxon>Parmales</taxon>
        <taxon>Triparmaceae</taxon>
        <taxon>Triparma</taxon>
    </lineage>
</organism>
<evidence type="ECO:0000313" key="7">
    <source>
        <dbReference type="EMBL" id="GMH70926.1"/>
    </source>
</evidence>
<keyword evidence="2 4" id="KW-0863">Zinc-finger</keyword>
<evidence type="ECO:0000259" key="6">
    <source>
        <dbReference type="PROSITE" id="PS50199"/>
    </source>
</evidence>